<dbReference type="STRING" id="100884.GCA_000269565_02621"/>
<feature type="domain" description="GP-PDE" evidence="1">
    <location>
        <begin position="1"/>
        <end position="229"/>
    </location>
</feature>
<dbReference type="InterPro" id="IPR030395">
    <property type="entry name" value="GP_PDE_dom"/>
</dbReference>
<name>E7GDT2_9FIRM</name>
<dbReference type="PROSITE" id="PS51704">
    <property type="entry name" value="GP_PDE"/>
    <property type="match status" value="1"/>
</dbReference>
<dbReference type="Proteomes" id="UP000003157">
    <property type="component" value="Unassembled WGS sequence"/>
</dbReference>
<comment type="caution">
    <text evidence="2">The sequence shown here is derived from an EMBL/GenBank/DDBJ whole genome shotgun (WGS) entry which is preliminary data.</text>
</comment>
<protein>
    <recommendedName>
        <fullName evidence="1">GP-PDE domain-containing protein</fullName>
    </recommendedName>
</protein>
<keyword evidence="3" id="KW-1185">Reference proteome</keyword>
<dbReference type="CDD" id="cd08563">
    <property type="entry name" value="GDPD_TtGDE_like"/>
    <property type="match status" value="1"/>
</dbReference>
<dbReference type="SUPFAM" id="SSF51695">
    <property type="entry name" value="PLC-like phosphodiesterases"/>
    <property type="match status" value="1"/>
</dbReference>
<dbReference type="GeneID" id="78230435"/>
<dbReference type="Pfam" id="PF03009">
    <property type="entry name" value="GDPD"/>
    <property type="match status" value="1"/>
</dbReference>
<accession>E7GDT2</accession>
<dbReference type="eggNOG" id="COG0584">
    <property type="taxonomic scope" value="Bacteria"/>
</dbReference>
<sequence length="229" mass="27171">MKKLAHRGYSAKYPENTMEAFIKAYEQGFDGVETDVHLTLDDELVLIHDEKINRTSTGKGYVKDHTLKELRNYNFNYKAYGEYPIPTLKELLEFIQDKEFVVNIELKTDVIHYDGIEAKVLKLVKELGVEDKVYYSSFYLPTLLKIKELNPDAYVGYLMEFKYKKKYQELLENNILAFHPRYTFLNEKRVQELKQHNKIIATWTVPNFKEYQRLIDLGVDIIISNEYFK</sequence>
<dbReference type="OrthoDB" id="384721at2"/>
<evidence type="ECO:0000313" key="2">
    <source>
        <dbReference type="EMBL" id="EFW03735.1"/>
    </source>
</evidence>
<gene>
    <name evidence="2" type="ORF">HMPREF9488_02925</name>
</gene>
<dbReference type="RefSeq" id="WP_008790012.1">
    <property type="nucleotide sequence ID" value="NZ_AKCB01000001.1"/>
</dbReference>
<dbReference type="EMBL" id="ADKX01000043">
    <property type="protein sequence ID" value="EFW03735.1"/>
    <property type="molecule type" value="Genomic_DNA"/>
</dbReference>
<reference evidence="2 3" key="1">
    <citation type="submission" date="2010-12" db="EMBL/GenBank/DDBJ databases">
        <title>The Genome Sequence of Coprobacillus sp. strain 29_1.</title>
        <authorList>
            <consortium name="The Broad Institute Genome Sequencing Platform"/>
            <person name="Earl A."/>
            <person name="Ward D."/>
            <person name="Feldgarden M."/>
            <person name="Gevers D."/>
            <person name="Daigneault M."/>
            <person name="Sibley C.D."/>
            <person name="White A."/>
            <person name="Strauss J."/>
            <person name="Allen-Vercoe E."/>
            <person name="Young S.K."/>
            <person name="Zeng Q."/>
            <person name="Gargeya S."/>
            <person name="Fitzgerald M."/>
            <person name="Haas B."/>
            <person name="Abouelleil A."/>
            <person name="Alvarado L."/>
            <person name="Arachchi H.M."/>
            <person name="Berlin A."/>
            <person name="Brown A."/>
            <person name="Chapman S.B."/>
            <person name="Chen Z."/>
            <person name="Dunbar C."/>
            <person name="Freedman E."/>
            <person name="Gearin G."/>
            <person name="Gellesch M."/>
            <person name="Goldberg J."/>
            <person name="Griggs A."/>
            <person name="Gujja S."/>
            <person name="Heilman E."/>
            <person name="Heiman D."/>
            <person name="Howarth C."/>
            <person name="Larson L."/>
            <person name="Lui A."/>
            <person name="MacDonald P.J.P."/>
            <person name="Mehta T."/>
            <person name="Montmayeur A."/>
            <person name="Murphy C."/>
            <person name="Neiman D."/>
            <person name="Pearson M."/>
            <person name="Priest M."/>
            <person name="Roberts A."/>
            <person name="Saif S."/>
            <person name="Shea T."/>
            <person name="Shenoy N."/>
            <person name="Sisk P."/>
            <person name="Stolte C."/>
            <person name="Sykes S."/>
            <person name="White J."/>
            <person name="Yandava C."/>
            <person name="Nusbaum C."/>
            <person name="Birren B."/>
        </authorList>
    </citation>
    <scope>NUCLEOTIDE SEQUENCE [LARGE SCALE GENOMIC DNA]</scope>
    <source>
        <strain evidence="2 3">29_1</strain>
    </source>
</reference>
<evidence type="ECO:0000313" key="3">
    <source>
        <dbReference type="Proteomes" id="UP000003157"/>
    </source>
</evidence>
<dbReference type="HOGENOM" id="CLU_030006_3_5_9"/>
<dbReference type="AlphaFoldDB" id="E7GDT2"/>
<organism evidence="2 3">
    <name type="scientific">Coprobacillus cateniformis</name>
    <dbReference type="NCBI Taxonomy" id="100884"/>
    <lineage>
        <taxon>Bacteria</taxon>
        <taxon>Bacillati</taxon>
        <taxon>Bacillota</taxon>
        <taxon>Erysipelotrichia</taxon>
        <taxon>Erysipelotrichales</taxon>
        <taxon>Coprobacillaceae</taxon>
        <taxon>Coprobacillus</taxon>
    </lineage>
</organism>
<dbReference type="InterPro" id="IPR017946">
    <property type="entry name" value="PLC-like_Pdiesterase_TIM-brl"/>
</dbReference>
<dbReference type="PANTHER" id="PTHR46211">
    <property type="entry name" value="GLYCEROPHOSPHORYL DIESTER PHOSPHODIESTERASE"/>
    <property type="match status" value="1"/>
</dbReference>
<dbReference type="GO" id="GO:0006629">
    <property type="term" value="P:lipid metabolic process"/>
    <property type="evidence" value="ECO:0007669"/>
    <property type="project" value="InterPro"/>
</dbReference>
<dbReference type="GO" id="GO:0008081">
    <property type="term" value="F:phosphoric diester hydrolase activity"/>
    <property type="evidence" value="ECO:0007669"/>
    <property type="project" value="InterPro"/>
</dbReference>
<dbReference type="Gene3D" id="3.20.20.190">
    <property type="entry name" value="Phosphatidylinositol (PI) phosphodiesterase"/>
    <property type="match status" value="1"/>
</dbReference>
<proteinExistence type="predicted"/>
<evidence type="ECO:0000259" key="1">
    <source>
        <dbReference type="PROSITE" id="PS51704"/>
    </source>
</evidence>
<dbReference type="PANTHER" id="PTHR46211:SF14">
    <property type="entry name" value="GLYCEROPHOSPHODIESTER PHOSPHODIESTERASE"/>
    <property type="match status" value="1"/>
</dbReference>